<protein>
    <submittedName>
        <fullName evidence="9">Nucleotidyltransferase</fullName>
    </submittedName>
</protein>
<dbReference type="Pfam" id="PF18765">
    <property type="entry name" value="Polbeta"/>
    <property type="match status" value="1"/>
</dbReference>
<name>A0A0J7J1A4_9FLAO</name>
<reference evidence="9 10" key="1">
    <citation type="journal article" date="2004" name="Int. J. Syst. Evol. Microbiol.">
        <title>Kaistella koreensis gen. nov., sp. nov., a novel member of the Chryseobacterium-Bergeyella-Riemerella branch.</title>
        <authorList>
            <person name="Kim M.K."/>
            <person name="Im W.T."/>
            <person name="Shin Y.K."/>
            <person name="Lim J.H."/>
            <person name="Kim S.H."/>
            <person name="Lee B.C."/>
            <person name="Park M.Y."/>
            <person name="Lee K.Y."/>
            <person name="Lee S.T."/>
        </authorList>
    </citation>
    <scope>NUCLEOTIDE SEQUENCE [LARGE SCALE GENOMIC DNA]</scope>
    <source>
        <strain evidence="9 10">CCUG 49689</strain>
    </source>
</reference>
<keyword evidence="6" id="KW-0067">ATP-binding</keyword>
<dbReference type="GO" id="GO:0005524">
    <property type="term" value="F:ATP binding"/>
    <property type="evidence" value="ECO:0007669"/>
    <property type="project" value="UniProtKB-KW"/>
</dbReference>
<comment type="caution">
    <text evidence="9">The sequence shown here is derived from an EMBL/GenBank/DDBJ whole genome shotgun (WGS) entry which is preliminary data.</text>
</comment>
<dbReference type="Gene3D" id="3.30.460.10">
    <property type="entry name" value="Beta Polymerase, domain 2"/>
    <property type="match status" value="1"/>
</dbReference>
<dbReference type="Proteomes" id="UP000035900">
    <property type="component" value="Unassembled WGS sequence"/>
</dbReference>
<evidence type="ECO:0000256" key="2">
    <source>
        <dbReference type="ARBA" id="ARBA00022679"/>
    </source>
</evidence>
<evidence type="ECO:0000256" key="1">
    <source>
        <dbReference type="ARBA" id="ARBA00001946"/>
    </source>
</evidence>
<organism evidence="9 10">
    <name type="scientific">Chryseobacterium koreense CCUG 49689</name>
    <dbReference type="NCBI Taxonomy" id="1304281"/>
    <lineage>
        <taxon>Bacteria</taxon>
        <taxon>Pseudomonadati</taxon>
        <taxon>Bacteroidota</taxon>
        <taxon>Flavobacteriia</taxon>
        <taxon>Flavobacteriales</taxon>
        <taxon>Weeksellaceae</taxon>
        <taxon>Chryseobacterium group</taxon>
        <taxon>Chryseobacterium</taxon>
    </lineage>
</organism>
<dbReference type="PANTHER" id="PTHR33571">
    <property type="entry name" value="SSL8005 PROTEIN"/>
    <property type="match status" value="1"/>
</dbReference>
<dbReference type="AlphaFoldDB" id="A0A0J7J1A4"/>
<dbReference type="EMBL" id="LFNG01000006">
    <property type="protein sequence ID" value="KMQ71846.1"/>
    <property type="molecule type" value="Genomic_DNA"/>
</dbReference>
<keyword evidence="3" id="KW-0548">Nucleotidyltransferase</keyword>
<keyword evidence="10" id="KW-1185">Reference proteome</keyword>
<evidence type="ECO:0000313" key="10">
    <source>
        <dbReference type="Proteomes" id="UP000035900"/>
    </source>
</evidence>
<sequence length="89" mass="10373">MNIIINTLKPFHPKKIGIFGSFSRGENHDQSDIDILYVFENSIGLFKLLQIKDDLEKKLNKKIDLVSEKYAHPKLKPTIMEDLKVIYEN</sequence>
<accession>A0A0J7J1A4</accession>
<dbReference type="SUPFAM" id="SSF81301">
    <property type="entry name" value="Nucleotidyltransferase"/>
    <property type="match status" value="1"/>
</dbReference>
<evidence type="ECO:0000313" key="9">
    <source>
        <dbReference type="EMBL" id="KMQ71846.1"/>
    </source>
</evidence>
<dbReference type="InterPro" id="IPR041633">
    <property type="entry name" value="Polbeta"/>
</dbReference>
<dbReference type="CDD" id="cd05403">
    <property type="entry name" value="NT_KNTase_like"/>
    <property type="match status" value="1"/>
</dbReference>
<gene>
    <name evidence="9" type="ORF">ACM44_06205</name>
</gene>
<evidence type="ECO:0000256" key="5">
    <source>
        <dbReference type="ARBA" id="ARBA00022741"/>
    </source>
</evidence>
<dbReference type="GO" id="GO:0046872">
    <property type="term" value="F:metal ion binding"/>
    <property type="evidence" value="ECO:0007669"/>
    <property type="project" value="UniProtKB-KW"/>
</dbReference>
<proteinExistence type="predicted"/>
<evidence type="ECO:0000256" key="3">
    <source>
        <dbReference type="ARBA" id="ARBA00022695"/>
    </source>
</evidence>
<keyword evidence="7" id="KW-0460">Magnesium</keyword>
<feature type="domain" description="Polymerase beta nucleotidyltransferase" evidence="8">
    <location>
        <begin position="4"/>
        <end position="89"/>
    </location>
</feature>
<evidence type="ECO:0000256" key="7">
    <source>
        <dbReference type="ARBA" id="ARBA00022842"/>
    </source>
</evidence>
<dbReference type="GO" id="GO:0016779">
    <property type="term" value="F:nucleotidyltransferase activity"/>
    <property type="evidence" value="ECO:0007669"/>
    <property type="project" value="UniProtKB-KW"/>
</dbReference>
<dbReference type="InterPro" id="IPR043519">
    <property type="entry name" value="NT_sf"/>
</dbReference>
<dbReference type="InterPro" id="IPR052038">
    <property type="entry name" value="Type-VII_TA_antitoxin"/>
</dbReference>
<evidence type="ECO:0000256" key="4">
    <source>
        <dbReference type="ARBA" id="ARBA00022723"/>
    </source>
</evidence>
<dbReference type="PATRIC" id="fig|1304281.5.peg.1329"/>
<comment type="cofactor">
    <cofactor evidence="1">
        <name>Mg(2+)</name>
        <dbReference type="ChEBI" id="CHEBI:18420"/>
    </cofactor>
</comment>
<keyword evidence="4" id="KW-0479">Metal-binding</keyword>
<keyword evidence="2 9" id="KW-0808">Transferase</keyword>
<evidence type="ECO:0000256" key="6">
    <source>
        <dbReference type="ARBA" id="ARBA00022840"/>
    </source>
</evidence>
<dbReference type="PANTHER" id="PTHR33571:SF14">
    <property type="entry name" value="PROTEIN ADENYLYLTRANSFERASE MJ0435-RELATED"/>
    <property type="match status" value="1"/>
</dbReference>
<evidence type="ECO:0000259" key="8">
    <source>
        <dbReference type="Pfam" id="PF18765"/>
    </source>
</evidence>
<dbReference type="STRING" id="1304281.ACM44_06205"/>
<keyword evidence="5" id="KW-0547">Nucleotide-binding</keyword>